<dbReference type="InterPro" id="IPR025736">
    <property type="entry name" value="PucR_C-HTH_dom"/>
</dbReference>
<dbReference type="STRING" id="561720.SAMN06275492_12423"/>
<dbReference type="Pfam" id="PF17853">
    <property type="entry name" value="GGDEF_2"/>
    <property type="match status" value="1"/>
</dbReference>
<evidence type="ECO:0000256" key="1">
    <source>
        <dbReference type="ARBA" id="ARBA00006754"/>
    </source>
</evidence>
<dbReference type="RefSeq" id="WP_085545041.1">
    <property type="nucleotide sequence ID" value="NZ_FXBB01000024.1"/>
</dbReference>
<dbReference type="InterPro" id="IPR041522">
    <property type="entry name" value="CdaR_GGDEF"/>
</dbReference>
<dbReference type="Gene3D" id="1.10.10.2840">
    <property type="entry name" value="PucR C-terminal helix-turn-helix domain"/>
    <property type="match status" value="1"/>
</dbReference>
<evidence type="ECO:0000259" key="3">
    <source>
        <dbReference type="Pfam" id="PF17853"/>
    </source>
</evidence>
<evidence type="ECO:0000259" key="2">
    <source>
        <dbReference type="Pfam" id="PF13556"/>
    </source>
</evidence>
<reference evidence="5" key="1">
    <citation type="submission" date="2017-04" db="EMBL/GenBank/DDBJ databases">
        <authorList>
            <person name="Varghese N."/>
            <person name="Submissions S."/>
        </authorList>
    </citation>
    <scope>NUCLEOTIDE SEQUENCE [LARGE SCALE GENOMIC DNA]</scope>
    <source>
        <strain evidence="5">USBA 82</strain>
    </source>
</reference>
<evidence type="ECO:0000313" key="5">
    <source>
        <dbReference type="Proteomes" id="UP000193355"/>
    </source>
</evidence>
<organism evidence="4 5">
    <name type="scientific">Dethiosulfovibrio salsuginis</name>
    <dbReference type="NCBI Taxonomy" id="561720"/>
    <lineage>
        <taxon>Bacteria</taxon>
        <taxon>Thermotogati</taxon>
        <taxon>Synergistota</taxon>
        <taxon>Synergistia</taxon>
        <taxon>Synergistales</taxon>
        <taxon>Dethiosulfovibrionaceae</taxon>
        <taxon>Dethiosulfovibrio</taxon>
    </lineage>
</organism>
<evidence type="ECO:0000313" key="4">
    <source>
        <dbReference type="EMBL" id="SMG38007.1"/>
    </source>
</evidence>
<gene>
    <name evidence="4" type="ORF">SAMN06275492_12423</name>
</gene>
<dbReference type="OrthoDB" id="143422at2"/>
<dbReference type="Pfam" id="PF13556">
    <property type="entry name" value="HTH_30"/>
    <property type="match status" value="1"/>
</dbReference>
<accession>A0A1X7KC87</accession>
<dbReference type="InterPro" id="IPR051448">
    <property type="entry name" value="CdaR-like_regulators"/>
</dbReference>
<name>A0A1X7KC87_9BACT</name>
<proteinExistence type="inferred from homology"/>
<comment type="similarity">
    <text evidence="1">Belongs to the CdaR family.</text>
</comment>
<dbReference type="EMBL" id="FXBB01000024">
    <property type="protein sequence ID" value="SMG38007.1"/>
    <property type="molecule type" value="Genomic_DNA"/>
</dbReference>
<dbReference type="PANTHER" id="PTHR33744">
    <property type="entry name" value="CARBOHYDRATE DIACID REGULATOR"/>
    <property type="match status" value="1"/>
</dbReference>
<feature type="domain" description="PucR C-terminal helix-turn-helix" evidence="2">
    <location>
        <begin position="296"/>
        <end position="352"/>
    </location>
</feature>
<keyword evidence="5" id="KW-1185">Reference proteome</keyword>
<feature type="domain" description="CdaR GGDEF-like" evidence="3">
    <location>
        <begin position="132"/>
        <end position="246"/>
    </location>
</feature>
<dbReference type="AlphaFoldDB" id="A0A1X7KC87"/>
<sequence length="363" mass="40077">MELIQDRKGTEDILEAMRGFLQNVAFWDSITGNVHVASRSKRFIAQVRQMPLHELVAIYPHGTVEEGGEKLGYVLYYHGEELDRTTGEEALAFGLTALRVSLGGRRHLIQENQQVKEEVVRGLVAGNKKLAERAIRKAGSMGWQMSGAVAAVVAEHTGVGDLSGAIGLLSGWFRSRRPGGIQGTVNDDLVLIVPAEDPGWKGKLEQELMDYVGLSKSKVPFMIGVGSEVAPMDLGVSYSQAREATEMGQRIGRSVAFWEDMEVLGILSSVPWTDRTRGFIERRLGAIKSEKDGEPLRSLRALVRRSWNLKAAAADLSIHYNTMRYRYEKLLSATGLDDDNPWARIGLGLAVLLDEVSEDMGRK</sequence>
<dbReference type="InterPro" id="IPR042070">
    <property type="entry name" value="PucR_C-HTH_sf"/>
</dbReference>
<protein>
    <submittedName>
        <fullName evidence="4">PucR C-terminal helix-turn-helix domain-containing protein</fullName>
    </submittedName>
</protein>
<dbReference type="Proteomes" id="UP000193355">
    <property type="component" value="Unassembled WGS sequence"/>
</dbReference>